<protein>
    <submittedName>
        <fullName evidence="2">Uncharacterized protein</fullName>
    </submittedName>
</protein>
<dbReference type="Proteomes" id="UP000054248">
    <property type="component" value="Unassembled WGS sequence"/>
</dbReference>
<evidence type="ECO:0000256" key="1">
    <source>
        <dbReference type="SAM" id="MobiDB-lite"/>
    </source>
</evidence>
<dbReference type="EMBL" id="KN823022">
    <property type="protein sequence ID" value="KIO26568.1"/>
    <property type="molecule type" value="Genomic_DNA"/>
</dbReference>
<sequence length="221" mass="24476">MERDNLLGSSRFILQTGTPEGVAGPSSSAAPEAVDPDAKSPIDEPSTGFVQPPPAFFIKRQGFRPYALYEGREPPKEHLDEGKLLDLSDEGWVKTDSYYTEAGGLARTARMYKMKDEDKNRNSWFSSDRTLEDFQGNKYKFDTTVVMNHLTIINLSDNTTVATFKRPVAGVTHQGTLEIQQPVTLEFLHLLLGACYIKYLTDQRRRAWRHSGGGGGGTSGG</sequence>
<dbReference type="AlphaFoldDB" id="A0A0C3KYW6"/>
<evidence type="ECO:0000313" key="2">
    <source>
        <dbReference type="EMBL" id="KIO26568.1"/>
    </source>
</evidence>
<reference evidence="3" key="2">
    <citation type="submission" date="2015-01" db="EMBL/GenBank/DDBJ databases">
        <title>Evolutionary Origins and Diversification of the Mycorrhizal Mutualists.</title>
        <authorList>
            <consortium name="DOE Joint Genome Institute"/>
            <consortium name="Mycorrhizal Genomics Consortium"/>
            <person name="Kohler A."/>
            <person name="Kuo A."/>
            <person name="Nagy L.G."/>
            <person name="Floudas D."/>
            <person name="Copeland A."/>
            <person name="Barry K.W."/>
            <person name="Cichocki N."/>
            <person name="Veneault-Fourrey C."/>
            <person name="LaButti K."/>
            <person name="Lindquist E.A."/>
            <person name="Lipzen A."/>
            <person name="Lundell T."/>
            <person name="Morin E."/>
            <person name="Murat C."/>
            <person name="Riley R."/>
            <person name="Ohm R."/>
            <person name="Sun H."/>
            <person name="Tunlid A."/>
            <person name="Henrissat B."/>
            <person name="Grigoriev I.V."/>
            <person name="Hibbett D.S."/>
            <person name="Martin F."/>
        </authorList>
    </citation>
    <scope>NUCLEOTIDE SEQUENCE [LARGE SCALE GENOMIC DNA]</scope>
    <source>
        <strain evidence="3">MUT 4182</strain>
    </source>
</reference>
<gene>
    <name evidence="2" type="ORF">M407DRAFT_200080</name>
</gene>
<dbReference type="OrthoDB" id="3158232at2759"/>
<dbReference type="HOGENOM" id="CLU_1251483_0_0_1"/>
<feature type="region of interest" description="Disordered" evidence="1">
    <location>
        <begin position="1"/>
        <end position="51"/>
    </location>
</feature>
<reference evidence="2 3" key="1">
    <citation type="submission" date="2014-04" db="EMBL/GenBank/DDBJ databases">
        <authorList>
            <consortium name="DOE Joint Genome Institute"/>
            <person name="Kuo A."/>
            <person name="Girlanda M."/>
            <person name="Perotto S."/>
            <person name="Kohler A."/>
            <person name="Nagy L.G."/>
            <person name="Floudas D."/>
            <person name="Copeland A."/>
            <person name="Barry K.W."/>
            <person name="Cichocki N."/>
            <person name="Veneault-Fourrey C."/>
            <person name="LaButti K."/>
            <person name="Lindquist E.A."/>
            <person name="Lipzen A."/>
            <person name="Lundell T."/>
            <person name="Morin E."/>
            <person name="Murat C."/>
            <person name="Sun H."/>
            <person name="Tunlid A."/>
            <person name="Henrissat B."/>
            <person name="Grigoriev I.V."/>
            <person name="Hibbett D.S."/>
            <person name="Martin F."/>
            <person name="Nordberg H.P."/>
            <person name="Cantor M.N."/>
            <person name="Hua S.X."/>
        </authorList>
    </citation>
    <scope>NUCLEOTIDE SEQUENCE [LARGE SCALE GENOMIC DNA]</scope>
    <source>
        <strain evidence="2 3">MUT 4182</strain>
    </source>
</reference>
<organism evidence="2 3">
    <name type="scientific">Tulasnella calospora MUT 4182</name>
    <dbReference type="NCBI Taxonomy" id="1051891"/>
    <lineage>
        <taxon>Eukaryota</taxon>
        <taxon>Fungi</taxon>
        <taxon>Dikarya</taxon>
        <taxon>Basidiomycota</taxon>
        <taxon>Agaricomycotina</taxon>
        <taxon>Agaricomycetes</taxon>
        <taxon>Cantharellales</taxon>
        <taxon>Tulasnellaceae</taxon>
        <taxon>Tulasnella</taxon>
    </lineage>
</organism>
<keyword evidence="3" id="KW-1185">Reference proteome</keyword>
<accession>A0A0C3KYW6</accession>
<evidence type="ECO:0000313" key="3">
    <source>
        <dbReference type="Proteomes" id="UP000054248"/>
    </source>
</evidence>
<name>A0A0C3KYW6_9AGAM</name>
<proteinExistence type="predicted"/>